<feature type="domain" description="F-box" evidence="1">
    <location>
        <begin position="8"/>
        <end position="42"/>
    </location>
</feature>
<dbReference type="PANTHER" id="PTHR45463">
    <property type="entry name" value="OS09G0392200 PROTEIN"/>
    <property type="match status" value="1"/>
</dbReference>
<dbReference type="EMBL" id="JAWXYG010000011">
    <property type="protein sequence ID" value="KAK4259642.1"/>
    <property type="molecule type" value="Genomic_DNA"/>
</dbReference>
<organism evidence="3 4">
    <name type="scientific">Acacia crassicarpa</name>
    <name type="common">northern wattle</name>
    <dbReference type="NCBI Taxonomy" id="499986"/>
    <lineage>
        <taxon>Eukaryota</taxon>
        <taxon>Viridiplantae</taxon>
        <taxon>Streptophyta</taxon>
        <taxon>Embryophyta</taxon>
        <taxon>Tracheophyta</taxon>
        <taxon>Spermatophyta</taxon>
        <taxon>Magnoliopsida</taxon>
        <taxon>eudicotyledons</taxon>
        <taxon>Gunneridae</taxon>
        <taxon>Pentapetalae</taxon>
        <taxon>rosids</taxon>
        <taxon>fabids</taxon>
        <taxon>Fabales</taxon>
        <taxon>Fabaceae</taxon>
        <taxon>Caesalpinioideae</taxon>
        <taxon>mimosoid clade</taxon>
        <taxon>Acacieae</taxon>
        <taxon>Acacia</taxon>
    </lineage>
</organism>
<comment type="caution">
    <text evidence="3">The sequence shown here is derived from an EMBL/GenBank/DDBJ whole genome shotgun (WGS) entry which is preliminary data.</text>
</comment>
<dbReference type="Pfam" id="PF00646">
    <property type="entry name" value="F-box"/>
    <property type="match status" value="1"/>
</dbReference>
<protein>
    <recommendedName>
        <fullName evidence="5">F-box domain-containing protein</fullName>
    </recommendedName>
</protein>
<keyword evidence="4" id="KW-1185">Reference proteome</keyword>
<dbReference type="Proteomes" id="UP001293593">
    <property type="component" value="Unassembled WGS sequence"/>
</dbReference>
<evidence type="ECO:0000259" key="1">
    <source>
        <dbReference type="Pfam" id="PF00646"/>
    </source>
</evidence>
<accession>A0AAE1MA98</accession>
<dbReference type="PANTHER" id="PTHR45463:SF8">
    <property type="entry name" value="OS09G0392200 PROTEIN"/>
    <property type="match status" value="1"/>
</dbReference>
<feature type="domain" description="KIB1-4 beta-propeller" evidence="2">
    <location>
        <begin position="75"/>
        <end position="215"/>
    </location>
</feature>
<dbReference type="AlphaFoldDB" id="A0AAE1MA98"/>
<reference evidence="3" key="1">
    <citation type="submission" date="2023-10" db="EMBL/GenBank/DDBJ databases">
        <title>Chromosome-level genome of the transformable northern wattle, Acacia crassicarpa.</title>
        <authorList>
            <person name="Massaro I."/>
            <person name="Sinha N.R."/>
            <person name="Poethig S."/>
            <person name="Leichty A.R."/>
        </authorList>
    </citation>
    <scope>NUCLEOTIDE SEQUENCE</scope>
    <source>
        <strain evidence="3">Acra3RX</strain>
        <tissue evidence="3">Leaf</tissue>
    </source>
</reference>
<gene>
    <name evidence="3" type="ORF">QN277_005953</name>
</gene>
<evidence type="ECO:0008006" key="5">
    <source>
        <dbReference type="Google" id="ProtNLM"/>
    </source>
</evidence>
<dbReference type="Pfam" id="PF03478">
    <property type="entry name" value="Beta-prop_KIB1-4"/>
    <property type="match status" value="1"/>
</dbReference>
<dbReference type="InterPro" id="IPR005174">
    <property type="entry name" value="KIB1-4_b-propeller"/>
</dbReference>
<evidence type="ECO:0000313" key="3">
    <source>
        <dbReference type="EMBL" id="KAK4259642.1"/>
    </source>
</evidence>
<evidence type="ECO:0000259" key="2">
    <source>
        <dbReference type="Pfam" id="PF03478"/>
    </source>
</evidence>
<dbReference type="Gene3D" id="1.20.1280.50">
    <property type="match status" value="1"/>
</dbReference>
<dbReference type="InterPro" id="IPR001810">
    <property type="entry name" value="F-box_dom"/>
</dbReference>
<evidence type="ECO:0000313" key="4">
    <source>
        <dbReference type="Proteomes" id="UP001293593"/>
    </source>
</evidence>
<name>A0AAE1MA98_9FABA</name>
<sequence length="324" mass="37885">MKMEERPWADLQFDLLSIISNQLGLIDLLSFRAVCNHWRSASSQASAEIESSKAQLWFLLYGETAQCCFLTYAGRYRIEIPEMFESTCLASFVGWLLLYRKNSNSLFFFCPFSRAKIEIPPCPLILEQSQSESDLYAAFSYYPTDPDCTLVVVIKRKNDAKMKLCMLHRGEYEWTFHEHIASDQFVGQISSVAFQERAFHFWDEYSERVVVFQYDTMTWVNYFVIHGEQQEIAASITLDYRVKAEANEEIFSSKRVEMKQLLGIDHHDLCSISICGATSDAKHHGTSHEFLEEEEDIANKPRREFKGVWLQPRFYQISEDQQRW</sequence>
<proteinExistence type="predicted"/>